<reference evidence="10 11" key="1">
    <citation type="submission" date="2018-05" db="EMBL/GenBank/DDBJ databases">
        <title>Micromonospora from Atacama Desert.</title>
        <authorList>
            <person name="Carro L."/>
            <person name="Goodfellow M."/>
            <person name="Klenk H.-P."/>
        </authorList>
    </citation>
    <scope>NUCLEOTIDE SEQUENCE [LARGE SCALE GENOMIC DNA]</scope>
    <source>
        <strain evidence="10 11">LB39</strain>
    </source>
</reference>
<dbReference type="EMBL" id="QGSZ01000231">
    <property type="protein sequence ID" value="RQX01013.1"/>
    <property type="molecule type" value="Genomic_DNA"/>
</dbReference>
<dbReference type="InterPro" id="IPR000802">
    <property type="entry name" value="Arsenical_pump_ArsB"/>
</dbReference>
<feature type="transmembrane region" description="Helical" evidence="8">
    <location>
        <begin position="409"/>
        <end position="430"/>
    </location>
</feature>
<proteinExistence type="inferred from homology"/>
<keyword evidence="11" id="KW-1185">Reference proteome</keyword>
<evidence type="ECO:0000256" key="5">
    <source>
        <dbReference type="ARBA" id="ARBA00022692"/>
    </source>
</evidence>
<feature type="transmembrane region" description="Helical" evidence="8">
    <location>
        <begin position="364"/>
        <end position="388"/>
    </location>
</feature>
<keyword evidence="7 8" id="KW-0472">Membrane</keyword>
<comment type="subcellular location">
    <subcellularLocation>
        <location evidence="1">Cell membrane</location>
        <topology evidence="1">Multi-pass membrane protein</topology>
    </subcellularLocation>
</comment>
<feature type="transmembrane region" description="Helical" evidence="8">
    <location>
        <begin position="98"/>
        <end position="125"/>
    </location>
</feature>
<evidence type="ECO:0000256" key="8">
    <source>
        <dbReference type="SAM" id="Phobius"/>
    </source>
</evidence>
<evidence type="ECO:0000256" key="7">
    <source>
        <dbReference type="ARBA" id="ARBA00023136"/>
    </source>
</evidence>
<comment type="caution">
    <text evidence="10">The sequence shown here is derived from an EMBL/GenBank/DDBJ whole genome shotgun (WGS) entry which is preliminary data.</text>
</comment>
<dbReference type="AlphaFoldDB" id="A0A3N9X0Z5"/>
<name>A0A3N9X0Z5_9ACTN</name>
<keyword evidence="4" id="KW-1003">Cell membrane</keyword>
<keyword evidence="3" id="KW-0813">Transport</keyword>
<feature type="transmembrane region" description="Helical" evidence="8">
    <location>
        <begin position="283"/>
        <end position="309"/>
    </location>
</feature>
<evidence type="ECO:0000256" key="4">
    <source>
        <dbReference type="ARBA" id="ARBA00022475"/>
    </source>
</evidence>
<comment type="similarity">
    <text evidence="2">Belongs to the CitM (TC 2.A.11) transporter family.</text>
</comment>
<organism evidence="10 11">
    <name type="scientific">Micromonospora inaquosa</name>
    <dbReference type="NCBI Taxonomy" id="2203716"/>
    <lineage>
        <taxon>Bacteria</taxon>
        <taxon>Bacillati</taxon>
        <taxon>Actinomycetota</taxon>
        <taxon>Actinomycetes</taxon>
        <taxon>Micromonosporales</taxon>
        <taxon>Micromonosporaceae</taxon>
        <taxon>Micromonospora</taxon>
    </lineage>
</organism>
<evidence type="ECO:0000256" key="6">
    <source>
        <dbReference type="ARBA" id="ARBA00022989"/>
    </source>
</evidence>
<accession>A0A3N9X0Z5</accession>
<dbReference type="Proteomes" id="UP000282312">
    <property type="component" value="Unassembled WGS sequence"/>
</dbReference>
<dbReference type="GO" id="GO:0015105">
    <property type="term" value="F:arsenite transmembrane transporter activity"/>
    <property type="evidence" value="ECO:0007669"/>
    <property type="project" value="InterPro"/>
</dbReference>
<feature type="transmembrane region" description="Helical" evidence="8">
    <location>
        <begin position="227"/>
        <end position="247"/>
    </location>
</feature>
<dbReference type="Pfam" id="PF03600">
    <property type="entry name" value="CitMHS"/>
    <property type="match status" value="1"/>
</dbReference>
<dbReference type="PANTHER" id="PTHR43568">
    <property type="entry name" value="P PROTEIN"/>
    <property type="match status" value="1"/>
</dbReference>
<feature type="transmembrane region" description="Helical" evidence="8">
    <location>
        <begin position="27"/>
        <end position="49"/>
    </location>
</feature>
<evidence type="ECO:0000256" key="3">
    <source>
        <dbReference type="ARBA" id="ARBA00022448"/>
    </source>
</evidence>
<sequence>MTTAGWLAVAVFAVVYALIATDRVDRVAASVGGAVLMLAVGLTGTQEAFFSTDTGIDWRVIFLLIGMMIIVSVLSRTGVFEYLAIWSAKRARGRPYRLMVILVLITAAASALLDNVTTVLLVAPVTISVCRQLGAPVVPFLLAEVFAANIGGTATLIGDPPNIIIAARAGLSFNAFLVHLAPLVIVLLGVLLLICRVIFRSALTYHPERVGAVLALRERDAIRDPRLLLLSGIVLAFVLAGFGLHTILHLEPAVIALTGGVVLLGVSRLETASVMRDVEWPTLAFFAGLFIMVGALVDTGVIQVVGTFATDAVGDNLLGASLTLIGGGALMSALVDNIPSVTAVSPIIEQLVAANGGMEQAGMLWWSLALGAGLGSNATVIAAASNVVMVGLAQRAGEPISFWRFTRDGLLLTIVTIVLAGLYVWLRYFVLGGAP</sequence>
<gene>
    <name evidence="10" type="ORF">DLJ59_19600</name>
</gene>
<evidence type="ECO:0000256" key="1">
    <source>
        <dbReference type="ARBA" id="ARBA00004651"/>
    </source>
</evidence>
<evidence type="ECO:0000259" key="9">
    <source>
        <dbReference type="Pfam" id="PF03600"/>
    </source>
</evidence>
<dbReference type="InterPro" id="IPR004680">
    <property type="entry name" value="Cit_transptr-like_dom"/>
</dbReference>
<dbReference type="PANTHER" id="PTHR43568:SF1">
    <property type="entry name" value="P PROTEIN"/>
    <property type="match status" value="1"/>
</dbReference>
<protein>
    <recommendedName>
        <fullName evidence="9">Citrate transporter-like domain-containing protein</fullName>
    </recommendedName>
</protein>
<keyword evidence="6 8" id="KW-1133">Transmembrane helix</keyword>
<dbReference type="InterPro" id="IPR051475">
    <property type="entry name" value="Diverse_Ion_Transporter"/>
</dbReference>
<feature type="transmembrane region" description="Helical" evidence="8">
    <location>
        <begin position="61"/>
        <end position="86"/>
    </location>
</feature>
<dbReference type="CDD" id="cd01116">
    <property type="entry name" value="P_permease"/>
    <property type="match status" value="1"/>
</dbReference>
<feature type="domain" description="Citrate transporter-like" evidence="9">
    <location>
        <begin position="16"/>
        <end position="371"/>
    </location>
</feature>
<evidence type="ECO:0000313" key="11">
    <source>
        <dbReference type="Proteomes" id="UP000282312"/>
    </source>
</evidence>
<evidence type="ECO:0000313" key="10">
    <source>
        <dbReference type="EMBL" id="RQX01013.1"/>
    </source>
</evidence>
<dbReference type="OrthoDB" id="9809303at2"/>
<dbReference type="RefSeq" id="WP_124774083.1">
    <property type="nucleotide sequence ID" value="NZ_JBEZFR010000012.1"/>
</dbReference>
<evidence type="ECO:0000256" key="2">
    <source>
        <dbReference type="ARBA" id="ARBA00009843"/>
    </source>
</evidence>
<feature type="transmembrane region" description="Helical" evidence="8">
    <location>
        <begin position="177"/>
        <end position="199"/>
    </location>
</feature>
<dbReference type="PRINTS" id="PR00758">
    <property type="entry name" value="ARSENICPUMP"/>
</dbReference>
<keyword evidence="5 8" id="KW-0812">Transmembrane</keyword>
<dbReference type="GO" id="GO:0005886">
    <property type="term" value="C:plasma membrane"/>
    <property type="evidence" value="ECO:0007669"/>
    <property type="project" value="UniProtKB-SubCell"/>
</dbReference>